<name>A0A5E4T585_9BURK</name>
<dbReference type="SUPFAM" id="SSF141571">
    <property type="entry name" value="Pentapeptide repeat-like"/>
    <property type="match status" value="2"/>
</dbReference>
<organism evidence="2 3">
    <name type="scientific">Pandoraea pneumonica</name>
    <dbReference type="NCBI Taxonomy" id="2508299"/>
    <lineage>
        <taxon>Bacteria</taxon>
        <taxon>Pseudomonadati</taxon>
        <taxon>Pseudomonadota</taxon>
        <taxon>Betaproteobacteria</taxon>
        <taxon>Burkholderiales</taxon>
        <taxon>Burkholderiaceae</taxon>
        <taxon>Pandoraea</taxon>
    </lineage>
</organism>
<feature type="region of interest" description="Disordered" evidence="1">
    <location>
        <begin position="630"/>
        <end position="664"/>
    </location>
</feature>
<evidence type="ECO:0000313" key="3">
    <source>
        <dbReference type="Proteomes" id="UP000366945"/>
    </source>
</evidence>
<sequence>MVLLCNASNRSPRLPAGGEFSYHDLKQVSAAPPEALRWLILRAGEDERRVLGQQVAWLIHVLARDADGSNASLASYDSAELTSGGLAHGALPFDKSALTAAWRLRFAHLVPEGNVVPVLSALLRWCDGSRGTEAAAKLAQWHWLPAVDAGAFDMSLCDGVPVREWPSAVLGVALTMANLRNAALPDLSVPMADLRGVRAAGATLSHGCFDGVQWAVAVLKGAKLDRTRNVGADFEHADLRGASFHSADLSGARLVKVRAKGADFQFATLRGADFSDADCASVTFADSPLDDASMQRTRLRNARFVDCRANGLRLTSANAAKSRWERVTMKGACIAGADMRRVVMQECDLTRMNAREAKLDGAQFVACDLRGTQFGSASLRDVRMGPQCKLDGTQWQGAQIRLDAAWLRELSPGFLSDVVESWMTLPLDQPSVRADVFGQVLRALAGGSVSMPLSLSETSASLPRLAKLPIDVQRSLWLGRLLGAEPGIGGVGTLDGFSALRAQWLARLVGDLKGMPLSREQAAWILPSLVNTLLECCLTQSPESVWPLAGAVCQTMYWAESDLRCVSSAQAGALRNAWHAVLPAHLQSALSEDGTDAFGPKHFVLISADGRIAARLPRHLLATCLEDDRRDTGDARSDASVDQPIEQGGSLAPPGGGASSHAGNTARRMRAGWQWLGVRVVTSEGSGDGRYAAGGTSQLHALIRDFNSLREVWPTERPLNEFTRLLRGWLGEVGSDVARALLHSDAVPSEPWCGPALPPRDRAEALMTTAESARYVRLLKNAHLDINDVFRSMTAEKPAAEPVGSGARRAMQARQRPRLLAIAAGLTWLAVQPETQLGQATLALREARRAPPGEGMLDPLVDWLKRFALAALNDALSDEREWRELPQSRILRSCLADPAGDPETLAGRSPDGLPIRRCKAHRGSRRHWRRRCRGFGPSSCRSRLPIRRLWCLA</sequence>
<dbReference type="OrthoDB" id="12147at2"/>
<protein>
    <submittedName>
        <fullName evidence="2">Secreted effector protein PipB2</fullName>
    </submittedName>
</protein>
<dbReference type="PANTHER" id="PTHR14136">
    <property type="entry name" value="BTB_POZ DOMAIN-CONTAINING PROTEIN KCTD9"/>
    <property type="match status" value="1"/>
</dbReference>
<gene>
    <name evidence="2" type="primary">pipB2</name>
    <name evidence="2" type="ORF">PPN31114_01251</name>
</gene>
<dbReference type="Proteomes" id="UP000366945">
    <property type="component" value="Unassembled WGS sequence"/>
</dbReference>
<evidence type="ECO:0000313" key="2">
    <source>
        <dbReference type="EMBL" id="VVD83336.1"/>
    </source>
</evidence>
<feature type="compositionally biased region" description="Basic and acidic residues" evidence="1">
    <location>
        <begin position="630"/>
        <end position="639"/>
    </location>
</feature>
<dbReference type="InterPro" id="IPR001646">
    <property type="entry name" value="5peptide_repeat"/>
</dbReference>
<dbReference type="AlphaFoldDB" id="A0A5E4T585"/>
<dbReference type="EMBL" id="CABPSK010000001">
    <property type="protein sequence ID" value="VVD83336.1"/>
    <property type="molecule type" value="Genomic_DNA"/>
</dbReference>
<dbReference type="RefSeq" id="WP_150678562.1">
    <property type="nucleotide sequence ID" value="NZ_CABPSK010000001.1"/>
</dbReference>
<feature type="compositionally biased region" description="Low complexity" evidence="1">
    <location>
        <begin position="648"/>
        <end position="663"/>
    </location>
</feature>
<evidence type="ECO:0000256" key="1">
    <source>
        <dbReference type="SAM" id="MobiDB-lite"/>
    </source>
</evidence>
<keyword evidence="3" id="KW-1185">Reference proteome</keyword>
<dbReference type="PANTHER" id="PTHR14136:SF17">
    <property type="entry name" value="BTB_POZ DOMAIN-CONTAINING PROTEIN KCTD9"/>
    <property type="match status" value="1"/>
</dbReference>
<dbReference type="InterPro" id="IPR051082">
    <property type="entry name" value="Pentapeptide-BTB/POZ_domain"/>
</dbReference>
<proteinExistence type="predicted"/>
<dbReference type="GeneID" id="300403307"/>
<reference evidence="2 3" key="1">
    <citation type="submission" date="2019-08" db="EMBL/GenBank/DDBJ databases">
        <authorList>
            <person name="Peeters C."/>
        </authorList>
    </citation>
    <scope>NUCLEOTIDE SEQUENCE [LARGE SCALE GENOMIC DNA]</scope>
    <source>
        <strain evidence="2 3">LMG 31114</strain>
    </source>
</reference>
<dbReference type="Pfam" id="PF00805">
    <property type="entry name" value="Pentapeptide"/>
    <property type="match status" value="2"/>
</dbReference>
<accession>A0A5E4T585</accession>
<dbReference type="Gene3D" id="2.160.20.80">
    <property type="entry name" value="E3 ubiquitin-protein ligase SopA"/>
    <property type="match status" value="2"/>
</dbReference>